<evidence type="ECO:0000256" key="5">
    <source>
        <dbReference type="SAM" id="MobiDB-lite"/>
    </source>
</evidence>
<dbReference type="PANTHER" id="PTHR22950">
    <property type="entry name" value="AMINO ACID TRANSPORTER"/>
    <property type="match status" value="1"/>
</dbReference>
<dbReference type="RefSeq" id="XP_026302045.1">
    <property type="nucleotide sequence ID" value="XM_026446260.1"/>
</dbReference>
<dbReference type="Proteomes" id="UP000005203">
    <property type="component" value="Linkage group LG1"/>
</dbReference>
<evidence type="ECO:0000256" key="1">
    <source>
        <dbReference type="ARBA" id="ARBA00004141"/>
    </source>
</evidence>
<feature type="transmembrane region" description="Helical" evidence="6">
    <location>
        <begin position="435"/>
        <end position="459"/>
    </location>
</feature>
<feature type="domain" description="Amino acid transporter transmembrane" evidence="7">
    <location>
        <begin position="91"/>
        <end position="489"/>
    </location>
</feature>
<feature type="transmembrane region" description="Helical" evidence="6">
    <location>
        <begin position="286"/>
        <end position="304"/>
    </location>
</feature>
<proteinExistence type="predicted"/>
<evidence type="ECO:0000256" key="4">
    <source>
        <dbReference type="ARBA" id="ARBA00023136"/>
    </source>
</evidence>
<feature type="transmembrane region" description="Helical" evidence="6">
    <location>
        <begin position="325"/>
        <end position="343"/>
    </location>
</feature>
<dbReference type="EnsemblMetazoa" id="XM_026446260">
    <property type="protein sequence ID" value="XP_026302045"/>
    <property type="gene ID" value="LOC102655654"/>
</dbReference>
<dbReference type="PANTHER" id="PTHR22950:SF340">
    <property type="entry name" value="AMINO ACID TRANSPORTER TRANSMEMBRANE DOMAIN-CONTAINING PROTEIN-RELATED"/>
    <property type="match status" value="1"/>
</dbReference>
<dbReference type="AlphaFoldDB" id="A0A7M7MWF2"/>
<dbReference type="GO" id="GO:0005774">
    <property type="term" value="C:vacuolar membrane"/>
    <property type="evidence" value="ECO:0007669"/>
    <property type="project" value="TreeGrafter"/>
</dbReference>
<evidence type="ECO:0000313" key="8">
    <source>
        <dbReference type="EnsemblMetazoa" id="XP_026302045"/>
    </source>
</evidence>
<reference evidence="10" key="2">
    <citation type="submission" date="2025-04" db="UniProtKB">
        <authorList>
            <consortium name="RefSeq"/>
        </authorList>
    </citation>
    <scope>IDENTIFICATION</scope>
    <source>
        <strain evidence="10">DH4</strain>
        <tissue evidence="10">Whole body</tissue>
    </source>
</reference>
<accession>A0A8B8HDD5</accession>
<accession>A0A7M7MWF2</accession>
<dbReference type="Pfam" id="PF01490">
    <property type="entry name" value="Aa_trans"/>
    <property type="match status" value="1"/>
</dbReference>
<feature type="transmembrane region" description="Helical" evidence="6">
    <location>
        <begin position="184"/>
        <end position="208"/>
    </location>
</feature>
<evidence type="ECO:0000313" key="10">
    <source>
        <dbReference type="RefSeq" id="XP_026302045.1"/>
    </source>
</evidence>
<feature type="transmembrane region" description="Helical" evidence="6">
    <location>
        <begin position="471"/>
        <end position="497"/>
    </location>
</feature>
<keyword evidence="2 6" id="KW-0812">Transmembrane</keyword>
<feature type="transmembrane region" description="Helical" evidence="6">
    <location>
        <begin position="118"/>
        <end position="143"/>
    </location>
</feature>
<evidence type="ECO:0000259" key="7">
    <source>
        <dbReference type="Pfam" id="PF01490"/>
    </source>
</evidence>
<keyword evidence="4 6" id="KW-0472">Membrane</keyword>
<sequence>MSEESEGSSLNRKEEEQPYNQAETGKNEAEKSSENLEVYELSRAQISESEELFQTQEEQYDLTATQIDEPQVFSQDEPYDPYAHRKPAKPVSNFKSLATLIKSVIGTGLFAMPNAFASVGLVIGVAGTILIGLLITGCLHILLKIHRKMCIRLRRPILNYDEVVVATLTTGNKKPWLSSRIATCLVDSSIIMCYIGVGAVYVVFISGIVQEFYDFEGIDHKYIVLILFPFFFVMNMMKYLNDIAIISIIGNLFLFVAAVIAVVYALKDGIGGEWVVINHNVGLYPKFVGTVFFSISSPGIMLEVEHDMKKPWNYTKFTGVLNHGMMHITLFHTLVGVIGYLKFGPDSNGNFIRNFATNDPATILALVMQALSIYFTYGLQCYMPIIILLDQYIMPGDDVNQPRGKIYLFWNVMIRLIVTFITCILAAIIPKLDLFMAVVGALGTSTLSIIIPAFLYILVHHNNYGTLKWKLVFGLSLLIAVCFITSYVIVVNLTLIIEFFKNSISRGSSNAVLRPASEYPWHLVESAKGALCLAHSSHFLATFSDLGPDQEHD</sequence>
<protein>
    <submittedName>
        <fullName evidence="10">Proton-coupled amino acid transporter-like protein CG1139</fullName>
    </submittedName>
</protein>
<evidence type="ECO:0000313" key="9">
    <source>
        <dbReference type="Proteomes" id="UP000005203"/>
    </source>
</evidence>
<dbReference type="GeneID" id="102655654"/>
<reference evidence="8" key="1">
    <citation type="submission" date="2021-01" db="UniProtKB">
        <authorList>
            <consortium name="EnsemblMetazoa"/>
        </authorList>
    </citation>
    <scope>IDENTIFICATION</scope>
    <source>
        <strain evidence="8">DH4</strain>
    </source>
</reference>
<evidence type="ECO:0000256" key="6">
    <source>
        <dbReference type="SAM" id="Phobius"/>
    </source>
</evidence>
<reference evidence="9" key="3">
    <citation type="submission" date="2025-05" db="UniProtKB">
        <authorList>
            <consortium name="RefSeq"/>
        </authorList>
    </citation>
    <scope>NUCLEOTIDE SEQUENCE [LARGE SCALE GENOMIC DNA]</scope>
    <source>
        <strain evidence="9">DH4</strain>
    </source>
</reference>
<feature type="region of interest" description="Disordered" evidence="5">
    <location>
        <begin position="1"/>
        <end position="34"/>
    </location>
</feature>
<organism evidence="8">
    <name type="scientific">Apis mellifera</name>
    <name type="common">Honeybee</name>
    <dbReference type="NCBI Taxonomy" id="7460"/>
    <lineage>
        <taxon>Eukaryota</taxon>
        <taxon>Metazoa</taxon>
        <taxon>Ecdysozoa</taxon>
        <taxon>Arthropoda</taxon>
        <taxon>Hexapoda</taxon>
        <taxon>Insecta</taxon>
        <taxon>Pterygota</taxon>
        <taxon>Neoptera</taxon>
        <taxon>Endopterygota</taxon>
        <taxon>Hymenoptera</taxon>
        <taxon>Apocrita</taxon>
        <taxon>Aculeata</taxon>
        <taxon>Apoidea</taxon>
        <taxon>Anthophila</taxon>
        <taxon>Apidae</taxon>
        <taxon>Apis</taxon>
    </lineage>
</organism>
<dbReference type="OrthoDB" id="1684102at2759"/>
<evidence type="ECO:0000256" key="2">
    <source>
        <dbReference type="ARBA" id="ARBA00022692"/>
    </source>
</evidence>
<dbReference type="KEGG" id="ame:102655654"/>
<keyword evidence="3 6" id="KW-1133">Transmembrane helix</keyword>
<name>A0A7M7MWF2_APIME</name>
<feature type="compositionally biased region" description="Basic and acidic residues" evidence="5">
    <location>
        <begin position="25"/>
        <end position="34"/>
    </location>
</feature>
<dbReference type="InterPro" id="IPR013057">
    <property type="entry name" value="AA_transpt_TM"/>
</dbReference>
<evidence type="ECO:0000256" key="3">
    <source>
        <dbReference type="ARBA" id="ARBA00022989"/>
    </source>
</evidence>
<gene>
    <name evidence="10" type="primary">LOC102655654</name>
</gene>
<feature type="transmembrane region" description="Helical" evidence="6">
    <location>
        <begin position="363"/>
        <end position="388"/>
    </location>
</feature>
<comment type="subcellular location">
    <subcellularLocation>
        <location evidence="1">Membrane</location>
        <topology evidence="1">Multi-pass membrane protein</topology>
    </subcellularLocation>
</comment>
<feature type="transmembrane region" description="Helical" evidence="6">
    <location>
        <begin position="244"/>
        <end position="266"/>
    </location>
</feature>
<keyword evidence="9" id="KW-1185">Reference proteome</keyword>
<feature type="transmembrane region" description="Helical" evidence="6">
    <location>
        <begin position="220"/>
        <end position="237"/>
    </location>
</feature>
<dbReference type="GO" id="GO:0015179">
    <property type="term" value="F:L-amino acid transmembrane transporter activity"/>
    <property type="evidence" value="ECO:0007669"/>
    <property type="project" value="TreeGrafter"/>
</dbReference>
<feature type="transmembrane region" description="Helical" evidence="6">
    <location>
        <begin position="408"/>
        <end position="429"/>
    </location>
</feature>